<keyword evidence="8 10" id="KW-1133">Transmembrane helix</keyword>
<accession>A0A2A4GDX3</accession>
<evidence type="ECO:0000256" key="2">
    <source>
        <dbReference type="ARBA" id="ARBA00006555"/>
    </source>
</evidence>
<sequence length="584" mass="66597">MIRYLIEVMAFQLGFLIIYDLFLKKETFFQWNRAYLIGAFSLALVLPSISLPVFRATVAPDTLLYPHFLIQLDEVVLGAGGEASGDTLPWEFLIPIVGSVLALMWFVFKLVKIWRLHLQGELKVHFDHNQIQLPDSETAFSFFKNVFLGDRLTGAQKASILKHELVHVRQWHSLDLLFFELMRVLFWFNPLVYIYQKKTSELHEYLADTGSGVPKKEQYQLLLSETFGTRDISFINPFYKKSLLKKRMDMLRKKPSHQLKKMKYLLLLPLLGGMLLYTSCETEQPVDKEKQATLPGVTVIDENSVEFRFSGEDFTAEDERNALKDLIFEHLDDKERFTIFIKGQEGNPYGIYSIQNGSAFLQRKADDTPNKILPMDGQTQTVGVPFSRVEKVPVFPGCENDTDPRACFQREIQKHIRENFRYPEEAQQQGIQGRVSVLFTVDTDGSIANVRLRGPHKLLETEAARIISELPQMTPGEQKGKKVQVPFAIPITFKLSSQANNDKTVQRKPIGRMRVLGKMDNNGHYKGKVTDSKGLNLPGVNILATNSEAYAVSDFDGNFSIEVTQGEQLGFSFSGLPDYEMIIE</sequence>
<dbReference type="SUPFAM" id="SSF49464">
    <property type="entry name" value="Carboxypeptidase regulatory domain-like"/>
    <property type="match status" value="1"/>
</dbReference>
<dbReference type="Proteomes" id="UP000219559">
    <property type="component" value="Unassembled WGS sequence"/>
</dbReference>
<keyword evidence="13" id="KW-1185">Reference proteome</keyword>
<dbReference type="EMBL" id="NBWU01000001">
    <property type="protein sequence ID" value="PCE65962.1"/>
    <property type="molecule type" value="Genomic_DNA"/>
</dbReference>
<evidence type="ECO:0000256" key="10">
    <source>
        <dbReference type="SAM" id="Phobius"/>
    </source>
</evidence>
<dbReference type="GO" id="GO:0030288">
    <property type="term" value="C:outer membrane-bounded periplasmic space"/>
    <property type="evidence" value="ECO:0007669"/>
    <property type="project" value="InterPro"/>
</dbReference>
<evidence type="ECO:0000256" key="9">
    <source>
        <dbReference type="ARBA" id="ARBA00023136"/>
    </source>
</evidence>
<keyword evidence="4" id="KW-1003">Cell membrane</keyword>
<evidence type="ECO:0000256" key="8">
    <source>
        <dbReference type="ARBA" id="ARBA00022989"/>
    </source>
</evidence>
<dbReference type="NCBIfam" id="TIGR01352">
    <property type="entry name" value="tonB_Cterm"/>
    <property type="match status" value="1"/>
</dbReference>
<dbReference type="GO" id="GO:0055085">
    <property type="term" value="P:transmembrane transport"/>
    <property type="evidence" value="ECO:0007669"/>
    <property type="project" value="InterPro"/>
</dbReference>
<dbReference type="InterPro" id="IPR008756">
    <property type="entry name" value="Peptidase_M56"/>
</dbReference>
<evidence type="ECO:0000313" key="12">
    <source>
        <dbReference type="EMBL" id="PCE65962.1"/>
    </source>
</evidence>
<dbReference type="GO" id="GO:0015891">
    <property type="term" value="P:siderophore transport"/>
    <property type="evidence" value="ECO:0007669"/>
    <property type="project" value="InterPro"/>
</dbReference>
<evidence type="ECO:0000256" key="3">
    <source>
        <dbReference type="ARBA" id="ARBA00022448"/>
    </source>
</evidence>
<dbReference type="InterPro" id="IPR051045">
    <property type="entry name" value="TonB-dependent_transducer"/>
</dbReference>
<proteinExistence type="inferred from homology"/>
<keyword evidence="6 10" id="KW-0812">Transmembrane</keyword>
<dbReference type="InterPro" id="IPR006260">
    <property type="entry name" value="TonB/TolA_C"/>
</dbReference>
<keyword evidence="7" id="KW-0653">Protein transport</keyword>
<keyword evidence="5" id="KW-0997">Cell inner membrane</keyword>
<evidence type="ECO:0000256" key="1">
    <source>
        <dbReference type="ARBA" id="ARBA00004383"/>
    </source>
</evidence>
<dbReference type="AlphaFoldDB" id="A0A2A4GDX3"/>
<dbReference type="GO" id="GO:0098797">
    <property type="term" value="C:plasma membrane protein complex"/>
    <property type="evidence" value="ECO:0007669"/>
    <property type="project" value="TreeGrafter"/>
</dbReference>
<dbReference type="InterPro" id="IPR037682">
    <property type="entry name" value="TonB_C"/>
</dbReference>
<evidence type="ECO:0000259" key="11">
    <source>
        <dbReference type="PROSITE" id="PS52015"/>
    </source>
</evidence>
<dbReference type="OrthoDB" id="1522859at2"/>
<keyword evidence="9 10" id="KW-0472">Membrane</keyword>
<feature type="domain" description="TonB C-terminal" evidence="11">
    <location>
        <begin position="407"/>
        <end position="502"/>
    </location>
</feature>
<evidence type="ECO:0000256" key="5">
    <source>
        <dbReference type="ARBA" id="ARBA00022519"/>
    </source>
</evidence>
<keyword evidence="3" id="KW-0813">Transport</keyword>
<feature type="transmembrane region" description="Helical" evidence="10">
    <location>
        <begin position="92"/>
        <end position="111"/>
    </location>
</feature>
<dbReference type="InterPro" id="IPR003538">
    <property type="entry name" value="TonB"/>
</dbReference>
<dbReference type="Pfam" id="PF03544">
    <property type="entry name" value="TonB_C"/>
    <property type="match status" value="1"/>
</dbReference>
<evidence type="ECO:0000256" key="7">
    <source>
        <dbReference type="ARBA" id="ARBA00022927"/>
    </source>
</evidence>
<dbReference type="SUPFAM" id="SSF74653">
    <property type="entry name" value="TolA/TonB C-terminal domain"/>
    <property type="match status" value="1"/>
</dbReference>
<gene>
    <name evidence="12" type="ORF">B7P33_01275</name>
</gene>
<evidence type="ECO:0000256" key="6">
    <source>
        <dbReference type="ARBA" id="ARBA00022692"/>
    </source>
</evidence>
<dbReference type="Pfam" id="PF05569">
    <property type="entry name" value="Peptidase_M56"/>
    <property type="match status" value="1"/>
</dbReference>
<comment type="similarity">
    <text evidence="2">Belongs to the TonB family.</text>
</comment>
<dbReference type="Gene3D" id="3.30.1150.10">
    <property type="match status" value="1"/>
</dbReference>
<evidence type="ECO:0000313" key="13">
    <source>
        <dbReference type="Proteomes" id="UP000219559"/>
    </source>
</evidence>
<dbReference type="PANTHER" id="PTHR33446:SF2">
    <property type="entry name" value="PROTEIN TONB"/>
    <property type="match status" value="1"/>
</dbReference>
<organism evidence="12 13">
    <name type="scientific">Sediminicola luteus</name>
    <dbReference type="NCBI Taxonomy" id="319238"/>
    <lineage>
        <taxon>Bacteria</taxon>
        <taxon>Pseudomonadati</taxon>
        <taxon>Bacteroidota</taxon>
        <taxon>Flavobacteriia</taxon>
        <taxon>Flavobacteriales</taxon>
        <taxon>Flavobacteriaceae</taxon>
        <taxon>Sediminicola</taxon>
    </lineage>
</organism>
<dbReference type="GO" id="GO:0015031">
    <property type="term" value="P:protein transport"/>
    <property type="evidence" value="ECO:0007669"/>
    <property type="project" value="UniProtKB-KW"/>
</dbReference>
<dbReference type="RefSeq" id="WP_097441487.1">
    <property type="nucleotide sequence ID" value="NZ_NBWU01000001.1"/>
</dbReference>
<reference evidence="12 13" key="1">
    <citation type="submission" date="2017-04" db="EMBL/GenBank/DDBJ databases">
        <title>A new member of the family Flavobacteriaceae isolated from ascidians.</title>
        <authorList>
            <person name="Chen L."/>
        </authorList>
    </citation>
    <scope>NUCLEOTIDE SEQUENCE [LARGE SCALE GENOMIC DNA]</scope>
    <source>
        <strain evidence="12 13">HQA918</strain>
    </source>
</reference>
<dbReference type="PRINTS" id="PR01374">
    <property type="entry name" value="TONBPROTEIN"/>
</dbReference>
<dbReference type="InterPro" id="IPR008969">
    <property type="entry name" value="CarboxyPept-like_regulatory"/>
</dbReference>
<name>A0A2A4GDX3_9FLAO</name>
<dbReference type="PANTHER" id="PTHR33446">
    <property type="entry name" value="PROTEIN TONB-RELATED"/>
    <property type="match status" value="1"/>
</dbReference>
<feature type="transmembrane region" description="Helical" evidence="10">
    <location>
        <begin position="6"/>
        <end position="23"/>
    </location>
</feature>
<evidence type="ECO:0000256" key="4">
    <source>
        <dbReference type="ARBA" id="ARBA00022475"/>
    </source>
</evidence>
<dbReference type="GO" id="GO:0031992">
    <property type="term" value="F:energy transducer activity"/>
    <property type="evidence" value="ECO:0007669"/>
    <property type="project" value="InterPro"/>
</dbReference>
<comment type="subcellular location">
    <subcellularLocation>
        <location evidence="1">Cell inner membrane</location>
        <topology evidence="1">Single-pass membrane protein</topology>
        <orientation evidence="1">Periplasmic side</orientation>
    </subcellularLocation>
</comment>
<dbReference type="CDD" id="cd07341">
    <property type="entry name" value="M56_BlaR1_MecR1_like"/>
    <property type="match status" value="1"/>
</dbReference>
<feature type="transmembrane region" description="Helical" evidence="10">
    <location>
        <begin position="35"/>
        <end position="54"/>
    </location>
</feature>
<comment type="caution">
    <text evidence="12">The sequence shown here is derived from an EMBL/GenBank/DDBJ whole genome shotgun (WGS) entry which is preliminary data.</text>
</comment>
<dbReference type="PROSITE" id="PS52015">
    <property type="entry name" value="TONB_CTD"/>
    <property type="match status" value="1"/>
</dbReference>
<protein>
    <recommendedName>
        <fullName evidence="11">TonB C-terminal domain-containing protein</fullName>
    </recommendedName>
</protein>